<accession>A0A8C8AIH8</accession>
<feature type="compositionally biased region" description="Pro residues" evidence="1">
    <location>
        <begin position="142"/>
        <end position="152"/>
    </location>
</feature>
<evidence type="ECO:0000256" key="1">
    <source>
        <dbReference type="SAM" id="MobiDB-lite"/>
    </source>
</evidence>
<sequence>MKQGAPGPEGRSRFQKVSLVSRQLESTGSTRGREGSPSRVSLLLQAWEREIVEKTASGPTTLTQRERSSSINLLKDFTAHGPIFSQVYSPTQKPRRQDERGKAGASGGGDGIPPPAGAPQEMPVHRESTAQELESSPEHPTEPPGPDPPAESPPDATEEDPELLVDMEIFVDTLRNMEPSEMRKAPKAPRQPRPSSLGRCTALPPIQEDRVAPRAPISLPEALRELLARGPVGRREESSEEEVEIENPYLTPEERASAGTLHAVPGDNVSVVGRAEGDSVLGTLRQVGAEEKAQPVAGGSAKRSLPFRGNVLKGMALLSHFLEHRAVAADEGKPYSRLDNSVLYSRFVSPSAPLIELPGRDSRGTGSPTPGDNGQGPGDHPGPEMAVLEALSPGCVPLVTEEPESTMSLCPPDVLVSESHNTAPGEMLGPPGHAGRWRGLSPGTSFPGCGSCFPSEGESLWCDERVLGWVMGGYWDG</sequence>
<evidence type="ECO:0000313" key="2">
    <source>
        <dbReference type="Ensembl" id="ENSOSUP00000003457.1"/>
    </source>
</evidence>
<dbReference type="Proteomes" id="UP000694552">
    <property type="component" value="Unplaced"/>
</dbReference>
<name>A0A8C8AIH8_9STRI</name>
<dbReference type="AlphaFoldDB" id="A0A8C8AIH8"/>
<protein>
    <submittedName>
        <fullName evidence="2">Uncharacterized protein</fullName>
    </submittedName>
</protein>
<reference evidence="2" key="1">
    <citation type="submission" date="2025-08" db="UniProtKB">
        <authorList>
            <consortium name="Ensembl"/>
        </authorList>
    </citation>
    <scope>IDENTIFICATION</scope>
</reference>
<feature type="region of interest" description="Disordered" evidence="1">
    <location>
        <begin position="1"/>
        <end position="39"/>
    </location>
</feature>
<feature type="compositionally biased region" description="Polar residues" evidence="1">
    <location>
        <begin position="18"/>
        <end position="30"/>
    </location>
</feature>
<reference evidence="2" key="2">
    <citation type="submission" date="2025-09" db="UniProtKB">
        <authorList>
            <consortium name="Ensembl"/>
        </authorList>
    </citation>
    <scope>IDENTIFICATION</scope>
</reference>
<dbReference type="Ensembl" id="ENSOSUT00000003560.1">
    <property type="protein sequence ID" value="ENSOSUP00000003457.1"/>
    <property type="gene ID" value="ENSOSUG00000002460.1"/>
</dbReference>
<evidence type="ECO:0000313" key="3">
    <source>
        <dbReference type="Proteomes" id="UP000694552"/>
    </source>
</evidence>
<feature type="compositionally biased region" description="Acidic residues" evidence="1">
    <location>
        <begin position="156"/>
        <end position="165"/>
    </location>
</feature>
<feature type="region of interest" description="Disordered" evidence="1">
    <location>
        <begin position="354"/>
        <end position="385"/>
    </location>
</feature>
<keyword evidence="3" id="KW-1185">Reference proteome</keyword>
<feature type="region of interest" description="Disordered" evidence="1">
    <location>
        <begin position="80"/>
        <end position="215"/>
    </location>
</feature>
<proteinExistence type="predicted"/>
<organism evidence="2 3">
    <name type="scientific">Otus sunia</name>
    <name type="common">Oriental scops-owl</name>
    <dbReference type="NCBI Taxonomy" id="257818"/>
    <lineage>
        <taxon>Eukaryota</taxon>
        <taxon>Metazoa</taxon>
        <taxon>Chordata</taxon>
        <taxon>Craniata</taxon>
        <taxon>Vertebrata</taxon>
        <taxon>Euteleostomi</taxon>
        <taxon>Archelosauria</taxon>
        <taxon>Archosauria</taxon>
        <taxon>Dinosauria</taxon>
        <taxon>Saurischia</taxon>
        <taxon>Theropoda</taxon>
        <taxon>Coelurosauria</taxon>
        <taxon>Aves</taxon>
        <taxon>Neognathae</taxon>
        <taxon>Neoaves</taxon>
        <taxon>Telluraves</taxon>
        <taxon>Strigiformes</taxon>
        <taxon>Strigidae</taxon>
        <taxon>Otus</taxon>
    </lineage>
</organism>